<sequence length="413" mass="44118">MTQIETPADALARGSELARMFAAGAAEADAAGRLPVENFAELHRSGLLSLVIARKHGGLGGGLADAVEAVAVIAQGEPATALILAMHYIQHGQIAFDDGYWPEAVAHKLVRSSLERGALINAAYVEPFVGSASHGALPQTVARRDGEHWRLSGHKKYVTGIEGLSWVRVMGVTDEADARVGYFLVPADAPGIRIERTWDSLGMRATSSQDVIFDDVAVPLEHFFGDVPVSEGIRYSPLDSIWYLVLVAAVYHGIARAARNDAVRFARTVAPGSLGRPLASLARFQDAIGEIEVQQTGAWRLLQSIGRDYDDSAEKRQEELEALAADASVARLAVIASAIGVTSIALELAGNQGVSRSNAFERYHRDTLSARAHNPHAQLIRSRLGNRALGQQQVRPGGAHAATDAAGPRAWAQ</sequence>
<proteinExistence type="predicted"/>
<dbReference type="Pfam" id="PF02771">
    <property type="entry name" value="Acyl-CoA_dh_N"/>
    <property type="match status" value="1"/>
</dbReference>
<dbReference type="Gene3D" id="2.40.110.10">
    <property type="entry name" value="Butyryl-CoA Dehydrogenase, subunit A, domain 2"/>
    <property type="match status" value="1"/>
</dbReference>
<dbReference type="PANTHER" id="PTHR43831:SF1">
    <property type="entry name" value="ISOBUTYRYL-COA DEHYDROGENASE, MITOCHONDRIAL"/>
    <property type="match status" value="1"/>
</dbReference>
<feature type="domain" description="Acyl-CoA dehydrogenase/oxidase N-terminal" evidence="5">
    <location>
        <begin position="20"/>
        <end position="88"/>
    </location>
</feature>
<dbReference type="Pfam" id="PF02770">
    <property type="entry name" value="Acyl-CoA_dh_M"/>
    <property type="match status" value="1"/>
</dbReference>
<dbReference type="PIRSF" id="PIRSF016578">
    <property type="entry name" value="HsaA"/>
    <property type="match status" value="1"/>
</dbReference>
<dbReference type="Pfam" id="PF08028">
    <property type="entry name" value="Acyl-CoA_dh_2"/>
    <property type="match status" value="1"/>
</dbReference>
<dbReference type="SUPFAM" id="SSF56645">
    <property type="entry name" value="Acyl-CoA dehydrogenase NM domain-like"/>
    <property type="match status" value="1"/>
</dbReference>
<dbReference type="SUPFAM" id="SSF47203">
    <property type="entry name" value="Acyl-CoA dehydrogenase C-terminal domain-like"/>
    <property type="match status" value="1"/>
</dbReference>
<name>A0A4S4ASK7_9RHOO</name>
<comment type="caution">
    <text evidence="7">The sequence shown here is derived from an EMBL/GenBank/DDBJ whole genome shotgun (WGS) entry which is preliminary data.</text>
</comment>
<dbReference type="Proteomes" id="UP000307956">
    <property type="component" value="Unassembled WGS sequence"/>
</dbReference>
<evidence type="ECO:0000313" key="8">
    <source>
        <dbReference type="Proteomes" id="UP000307956"/>
    </source>
</evidence>
<evidence type="ECO:0000259" key="5">
    <source>
        <dbReference type="Pfam" id="PF02771"/>
    </source>
</evidence>
<keyword evidence="2" id="KW-0560">Oxidoreductase</keyword>
<dbReference type="GO" id="GO:0016627">
    <property type="term" value="F:oxidoreductase activity, acting on the CH-CH group of donors"/>
    <property type="evidence" value="ECO:0007669"/>
    <property type="project" value="InterPro"/>
</dbReference>
<dbReference type="InterPro" id="IPR006091">
    <property type="entry name" value="Acyl-CoA_Oxase/DH_mid-dom"/>
</dbReference>
<dbReference type="GO" id="GO:0050660">
    <property type="term" value="F:flavin adenine dinucleotide binding"/>
    <property type="evidence" value="ECO:0007669"/>
    <property type="project" value="InterPro"/>
</dbReference>
<evidence type="ECO:0000259" key="4">
    <source>
        <dbReference type="Pfam" id="PF02770"/>
    </source>
</evidence>
<evidence type="ECO:0000259" key="6">
    <source>
        <dbReference type="Pfam" id="PF08028"/>
    </source>
</evidence>
<keyword evidence="1" id="KW-0285">Flavoprotein</keyword>
<organism evidence="7 8">
    <name type="scientific">Pseudothauera rhizosphaerae</name>
    <dbReference type="NCBI Taxonomy" id="2565932"/>
    <lineage>
        <taxon>Bacteria</taxon>
        <taxon>Pseudomonadati</taxon>
        <taxon>Pseudomonadota</taxon>
        <taxon>Betaproteobacteria</taxon>
        <taxon>Rhodocyclales</taxon>
        <taxon>Zoogloeaceae</taxon>
        <taxon>Pseudothauera</taxon>
    </lineage>
</organism>
<dbReference type="CDD" id="cd00567">
    <property type="entry name" value="ACAD"/>
    <property type="match status" value="1"/>
</dbReference>
<dbReference type="Gene3D" id="1.10.540.10">
    <property type="entry name" value="Acyl-CoA dehydrogenase/oxidase, N-terminal domain"/>
    <property type="match status" value="1"/>
</dbReference>
<dbReference type="EMBL" id="SSOD01000004">
    <property type="protein sequence ID" value="THF62718.1"/>
    <property type="molecule type" value="Genomic_DNA"/>
</dbReference>
<reference evidence="7 8" key="1">
    <citation type="submission" date="2019-04" db="EMBL/GenBank/DDBJ databases">
        <title>Azoarcus rhizosphaerae sp. nov. isolated from rhizosphere of Ficus religiosa.</title>
        <authorList>
            <person name="Lin S.-Y."/>
            <person name="Hameed A."/>
            <person name="Hsu Y.-H."/>
            <person name="Young C.-C."/>
        </authorList>
    </citation>
    <scope>NUCLEOTIDE SEQUENCE [LARGE SCALE GENOMIC DNA]</scope>
    <source>
        <strain evidence="7 8">CC-YHH848</strain>
    </source>
</reference>
<evidence type="ECO:0000256" key="1">
    <source>
        <dbReference type="ARBA" id="ARBA00022630"/>
    </source>
</evidence>
<keyword evidence="8" id="KW-1185">Reference proteome</keyword>
<feature type="region of interest" description="Disordered" evidence="3">
    <location>
        <begin position="391"/>
        <end position="413"/>
    </location>
</feature>
<feature type="domain" description="Acyl-CoA dehydrogenase C-terminal" evidence="6">
    <location>
        <begin position="247"/>
        <end position="374"/>
    </location>
</feature>
<dbReference type="InterPro" id="IPR009100">
    <property type="entry name" value="AcylCoA_DH/oxidase_NM_dom_sf"/>
</dbReference>
<feature type="domain" description="Acyl-CoA oxidase/dehydrogenase middle" evidence="4">
    <location>
        <begin position="125"/>
        <end position="216"/>
    </location>
</feature>
<gene>
    <name evidence="7" type="ORF">E6O51_07100</name>
</gene>
<dbReference type="RefSeq" id="WP_136384271.1">
    <property type="nucleotide sequence ID" value="NZ_SSOD01000004.1"/>
</dbReference>
<dbReference type="InterPro" id="IPR046373">
    <property type="entry name" value="Acyl-CoA_Oxase/DH_mid-dom_sf"/>
</dbReference>
<dbReference type="PANTHER" id="PTHR43831">
    <property type="entry name" value="ISOBUTYRYL-COA DEHYDROGENASE"/>
    <property type="match status" value="1"/>
</dbReference>
<dbReference type="InterPro" id="IPR013107">
    <property type="entry name" value="Acyl-CoA_DH_C"/>
</dbReference>
<protein>
    <submittedName>
        <fullName evidence="7">Acyl-CoA dehydrogenase</fullName>
    </submittedName>
</protein>
<evidence type="ECO:0000256" key="3">
    <source>
        <dbReference type="SAM" id="MobiDB-lite"/>
    </source>
</evidence>
<evidence type="ECO:0000256" key="2">
    <source>
        <dbReference type="ARBA" id="ARBA00023002"/>
    </source>
</evidence>
<dbReference type="InterPro" id="IPR037069">
    <property type="entry name" value="AcylCoA_DH/ox_N_sf"/>
</dbReference>
<dbReference type="OrthoDB" id="7316074at2"/>
<dbReference type="InterPro" id="IPR036250">
    <property type="entry name" value="AcylCo_DH-like_C"/>
</dbReference>
<dbReference type="InterPro" id="IPR013786">
    <property type="entry name" value="AcylCoA_DH/ox_N"/>
</dbReference>
<dbReference type="Gene3D" id="1.20.140.10">
    <property type="entry name" value="Butyryl-CoA Dehydrogenase, subunit A, domain 3"/>
    <property type="match status" value="1"/>
</dbReference>
<dbReference type="InterPro" id="IPR052547">
    <property type="entry name" value="Mito_Isobutyryl-CoADH"/>
</dbReference>
<evidence type="ECO:0000313" key="7">
    <source>
        <dbReference type="EMBL" id="THF62718.1"/>
    </source>
</evidence>
<dbReference type="AlphaFoldDB" id="A0A4S4ASK7"/>
<accession>A0A4S4ASK7</accession>